<dbReference type="OrthoDB" id="7021751at2"/>
<sequence>MGSGCLRNEIGREVRQNIFDAIDLEDVYYGGRLSDTDFLSRLFDLDALPSYDQRYPTAAGDIYQHCENNSDWEKNWVFSDARFGLLSGSDEAFLKFICEMIHPLVRTDKDQAIMLRSHFDEQLNPIGWQLFEKGKIAGRARYGARRTSEFHSQINRARTAAKTLSSNWMQTEITRINEAIDTDPALAIGTAKDLVESCCKAILDELGVAVEKTDDLPTLSKKMCRELGLLPDGISAEAKGSEIIRRTLSNLTSITKGIAELRGLYGSGHGRDGKHRGLKPRHARLAAASAIAFVDFVTETYLERTDD</sequence>
<evidence type="ECO:0000259" key="1">
    <source>
        <dbReference type="Pfam" id="PF14355"/>
    </source>
</evidence>
<proteinExistence type="predicted"/>
<reference evidence="4" key="1">
    <citation type="submission" date="2016-10" db="EMBL/GenBank/DDBJ databases">
        <authorList>
            <person name="Varghese N."/>
            <person name="Submissions S."/>
        </authorList>
    </citation>
    <scope>NUCLEOTIDE SEQUENCE [LARGE SCALE GENOMIC DNA]</scope>
    <source>
        <strain evidence="4">DSM 23422</strain>
    </source>
</reference>
<name>A0A1I6UAU3_9RHOB</name>
<dbReference type="Proteomes" id="UP000199239">
    <property type="component" value="Unassembled WGS sequence"/>
</dbReference>
<dbReference type="Pfam" id="PF14355">
    <property type="entry name" value="Abi_C"/>
    <property type="match status" value="1"/>
</dbReference>
<dbReference type="STRING" id="394264.SAMN04488040_2607"/>
<evidence type="ECO:0000313" key="4">
    <source>
        <dbReference type="Proteomes" id="UP000199239"/>
    </source>
</evidence>
<protein>
    <submittedName>
        <fullName evidence="3">Abortive infection C-terminus</fullName>
    </submittedName>
</protein>
<dbReference type="InterPro" id="IPR041427">
    <property type="entry name" value="AbiJ-NTD3"/>
</dbReference>
<evidence type="ECO:0000313" key="3">
    <source>
        <dbReference type="EMBL" id="SFS98514.1"/>
    </source>
</evidence>
<keyword evidence="4" id="KW-1185">Reference proteome</keyword>
<accession>A0A1I6UAU3</accession>
<dbReference type="AlphaFoldDB" id="A0A1I6UAU3"/>
<feature type="domain" description="AbiJ-NTD3" evidence="2">
    <location>
        <begin position="10"/>
        <end position="175"/>
    </location>
</feature>
<dbReference type="InterPro" id="IPR026001">
    <property type="entry name" value="Abi-like_C"/>
</dbReference>
<gene>
    <name evidence="3" type="ORF">SAMN04488040_2607</name>
</gene>
<feature type="domain" description="Abortive infection protein-like C-terminal" evidence="1">
    <location>
        <begin position="217"/>
        <end position="298"/>
    </location>
</feature>
<dbReference type="EMBL" id="FPAJ01000004">
    <property type="protein sequence ID" value="SFS98514.1"/>
    <property type="molecule type" value="Genomic_DNA"/>
</dbReference>
<dbReference type="Pfam" id="PF18860">
    <property type="entry name" value="AbiJ_NTD3"/>
    <property type="match status" value="1"/>
</dbReference>
<organism evidence="3 4">
    <name type="scientific">Sulfitobacter marinus</name>
    <dbReference type="NCBI Taxonomy" id="394264"/>
    <lineage>
        <taxon>Bacteria</taxon>
        <taxon>Pseudomonadati</taxon>
        <taxon>Pseudomonadota</taxon>
        <taxon>Alphaproteobacteria</taxon>
        <taxon>Rhodobacterales</taxon>
        <taxon>Roseobacteraceae</taxon>
        <taxon>Sulfitobacter</taxon>
    </lineage>
</organism>
<evidence type="ECO:0000259" key="2">
    <source>
        <dbReference type="Pfam" id="PF18860"/>
    </source>
</evidence>